<accession>A0A2V1JV80</accession>
<dbReference type="PANTHER" id="PTHR30012">
    <property type="entry name" value="GENERAL SECRETION PATHWAY PROTEIN"/>
    <property type="match status" value="1"/>
</dbReference>
<feature type="domain" description="Type II secretion system protein GspF" evidence="9">
    <location>
        <begin position="220"/>
        <end position="342"/>
    </location>
</feature>
<dbReference type="Pfam" id="PF00482">
    <property type="entry name" value="T2SSF"/>
    <property type="match status" value="2"/>
</dbReference>
<keyword evidence="7 8" id="KW-0472">Membrane</keyword>
<evidence type="ECO:0000256" key="1">
    <source>
        <dbReference type="ARBA" id="ARBA00004429"/>
    </source>
</evidence>
<evidence type="ECO:0000259" key="9">
    <source>
        <dbReference type="Pfam" id="PF00482"/>
    </source>
</evidence>
<comment type="caution">
    <text evidence="10">The sequence shown here is derived from an EMBL/GenBank/DDBJ whole genome shotgun (WGS) entry which is preliminary data.</text>
</comment>
<keyword evidence="3" id="KW-1003">Cell membrane</keyword>
<dbReference type="InterPro" id="IPR003004">
    <property type="entry name" value="GspF/PilC"/>
</dbReference>
<dbReference type="GO" id="GO:0005886">
    <property type="term" value="C:plasma membrane"/>
    <property type="evidence" value="ECO:0007669"/>
    <property type="project" value="UniProtKB-SubCell"/>
</dbReference>
<evidence type="ECO:0000256" key="7">
    <source>
        <dbReference type="ARBA" id="ARBA00023136"/>
    </source>
</evidence>
<evidence type="ECO:0000313" key="11">
    <source>
        <dbReference type="Proteomes" id="UP000245288"/>
    </source>
</evidence>
<feature type="transmembrane region" description="Helical" evidence="8">
    <location>
        <begin position="324"/>
        <end position="348"/>
    </location>
</feature>
<dbReference type="InterPro" id="IPR018076">
    <property type="entry name" value="T2SS_GspF_dom"/>
</dbReference>
<keyword evidence="6 8" id="KW-1133">Transmembrane helix</keyword>
<dbReference type="FunFam" id="1.20.81.30:FF:000001">
    <property type="entry name" value="Type II secretion system protein F"/>
    <property type="match status" value="1"/>
</dbReference>
<dbReference type="PANTHER" id="PTHR30012:SF0">
    <property type="entry name" value="TYPE II SECRETION SYSTEM PROTEIN F-RELATED"/>
    <property type="match status" value="1"/>
</dbReference>
<name>A0A2V1JV80_EUBRA</name>
<dbReference type="AlphaFoldDB" id="A0A2V1JV80"/>
<evidence type="ECO:0000313" key="10">
    <source>
        <dbReference type="EMBL" id="PWE86388.1"/>
    </source>
</evidence>
<feature type="domain" description="Type II secretion system protein GspF" evidence="9">
    <location>
        <begin position="18"/>
        <end position="140"/>
    </location>
</feature>
<comment type="subcellular location">
    <subcellularLocation>
        <location evidence="1">Cell inner membrane</location>
        <topology evidence="1">Multi-pass membrane protein</topology>
    </subcellularLocation>
</comment>
<dbReference type="EMBL" id="JRFU01000112">
    <property type="protein sequence ID" value="PWE86388.1"/>
    <property type="molecule type" value="Genomic_DNA"/>
</dbReference>
<evidence type="ECO:0000256" key="4">
    <source>
        <dbReference type="ARBA" id="ARBA00022519"/>
    </source>
</evidence>
<evidence type="ECO:0000256" key="2">
    <source>
        <dbReference type="ARBA" id="ARBA00005745"/>
    </source>
</evidence>
<dbReference type="Gene3D" id="1.20.81.30">
    <property type="entry name" value="Type II secretion system (T2SS), domain F"/>
    <property type="match status" value="2"/>
</dbReference>
<feature type="transmembrane region" description="Helical" evidence="8">
    <location>
        <begin position="170"/>
        <end position="188"/>
    </location>
</feature>
<reference evidence="10 11" key="1">
    <citation type="submission" date="2014-09" db="EMBL/GenBank/DDBJ databases">
        <title>Butyrate-producing bacteria isolated from human gut.</title>
        <authorList>
            <person name="Zhang Q."/>
            <person name="Zhao L."/>
        </authorList>
    </citation>
    <scope>NUCLEOTIDE SEQUENCE [LARGE SCALE GENOMIC DNA]</scope>
    <source>
        <strain evidence="10 11">21</strain>
    </source>
</reference>
<proteinExistence type="inferred from homology"/>
<keyword evidence="4" id="KW-0997">Cell inner membrane</keyword>
<dbReference type="RefSeq" id="WP_109215942.1">
    <property type="nucleotide sequence ID" value="NZ_CABMEW010000028.1"/>
</dbReference>
<evidence type="ECO:0000256" key="5">
    <source>
        <dbReference type="ARBA" id="ARBA00022692"/>
    </source>
</evidence>
<dbReference type="InterPro" id="IPR042094">
    <property type="entry name" value="T2SS_GspF_sf"/>
</dbReference>
<dbReference type="PRINTS" id="PR00812">
    <property type="entry name" value="BCTERIALGSPF"/>
</dbReference>
<protein>
    <submittedName>
        <fullName evidence="10">Secretion protein F</fullName>
    </submittedName>
</protein>
<feature type="transmembrane region" description="Helical" evidence="8">
    <location>
        <begin position="117"/>
        <end position="136"/>
    </location>
</feature>
<organism evidence="10 11">
    <name type="scientific">Eubacterium ramulus</name>
    <dbReference type="NCBI Taxonomy" id="39490"/>
    <lineage>
        <taxon>Bacteria</taxon>
        <taxon>Bacillati</taxon>
        <taxon>Bacillota</taxon>
        <taxon>Clostridia</taxon>
        <taxon>Eubacteriales</taxon>
        <taxon>Eubacteriaceae</taxon>
        <taxon>Eubacterium</taxon>
    </lineage>
</organism>
<comment type="similarity">
    <text evidence="2">Belongs to the GSP F family.</text>
</comment>
<keyword evidence="11" id="KW-1185">Reference proteome</keyword>
<evidence type="ECO:0000256" key="6">
    <source>
        <dbReference type="ARBA" id="ARBA00022989"/>
    </source>
</evidence>
<evidence type="ECO:0000256" key="3">
    <source>
        <dbReference type="ARBA" id="ARBA00022475"/>
    </source>
</evidence>
<evidence type="ECO:0000256" key="8">
    <source>
        <dbReference type="SAM" id="Phobius"/>
    </source>
</evidence>
<dbReference type="OrthoDB" id="1733538at2"/>
<dbReference type="Proteomes" id="UP000245288">
    <property type="component" value="Unassembled WGS sequence"/>
</dbReference>
<gene>
    <name evidence="10" type="ORF">LG34_10365</name>
</gene>
<sequence length="350" mass="38938">MEKQTQQKSLAYPEIASFCGEMSMILKSGISALEGLELLMEDTQNELEKELINSMYQSMLEGHTFADALEQTHVFPAYLIHMTEIGEETGRLDDVIDSLAAHYTREETLSKNIRNSLTYPLIMIIMMLVVIVILITKVMPVFQQVFQQLGTEMTGLSRGILMVGNGLSRYALAFVVLIVAIVIAGIYLTRTERGRKQLGKLGHAFRFSREITEKSSVCRFAGAMALALKSGLTPERGLEFSRNLIEDAYFREKIKNCVEEMEQGTDLSVALVKSKVFTGVYARMTSIAGKSGRMDEVMDQIADRCEDELNDRITSFISVLEPTLVIILSVIVGIILLSVMLPLLGIMAGL</sequence>
<keyword evidence="5 8" id="KW-0812">Transmembrane</keyword>